<dbReference type="OrthoDB" id="9814970at2"/>
<dbReference type="NCBIfam" id="TIGR00099">
    <property type="entry name" value="Cof-subfamily"/>
    <property type="match status" value="1"/>
</dbReference>
<sequence length="256" mass="29151">MIKAIFFDIDGTLISFKAHTINSQTLKALYSAKQNGVKLFIATGRHKLETDRFNGFKFEGHVTMNGQYCFNQEKVIYKNPIDKLSVQSVISIAQKSGEAYMFFEENNVYLNKKNIYVEKVLEDINVTNIQIEDLSSFSDKEIFQIVSFVNVEKEDEVKKQLPSCEVTRWHPLFMDINPKGGNKKLGIQKMLEYYSISPDEIMTIGDGENDISMLELAQYSVAMGNASDEVKSHAKYITSSVDQDGVIQALKHYQII</sequence>
<dbReference type="SFLD" id="SFLDG01144">
    <property type="entry name" value="C2.B.4:_PGP_Like"/>
    <property type="match status" value="1"/>
</dbReference>
<protein>
    <submittedName>
        <fullName evidence="1">Cof-type HAD-IIB family hydrolase</fullName>
    </submittedName>
</protein>
<proteinExistence type="predicted"/>
<gene>
    <name evidence="1" type="ORF">C4S77_11260</name>
</gene>
<dbReference type="InterPro" id="IPR000150">
    <property type="entry name" value="Cof"/>
</dbReference>
<dbReference type="Proteomes" id="UP000238042">
    <property type="component" value="Unassembled WGS sequence"/>
</dbReference>
<dbReference type="InterPro" id="IPR023214">
    <property type="entry name" value="HAD_sf"/>
</dbReference>
<dbReference type="PANTHER" id="PTHR10000">
    <property type="entry name" value="PHOSPHOSERINE PHOSPHATASE"/>
    <property type="match status" value="1"/>
</dbReference>
<dbReference type="SFLD" id="SFLDG01140">
    <property type="entry name" value="C2.B:_Phosphomannomutase_and_P"/>
    <property type="match status" value="1"/>
</dbReference>
<dbReference type="SUPFAM" id="SSF56784">
    <property type="entry name" value="HAD-like"/>
    <property type="match status" value="1"/>
</dbReference>
<name>A0A2S8A7C4_9FLAO</name>
<organism evidence="1 2">
    <name type="scientific">Apibacter adventoris</name>
    <dbReference type="NCBI Taxonomy" id="1679466"/>
    <lineage>
        <taxon>Bacteria</taxon>
        <taxon>Pseudomonadati</taxon>
        <taxon>Bacteroidota</taxon>
        <taxon>Flavobacteriia</taxon>
        <taxon>Flavobacteriales</taxon>
        <taxon>Weeksellaceae</taxon>
        <taxon>Apibacter</taxon>
    </lineage>
</organism>
<evidence type="ECO:0000313" key="1">
    <source>
        <dbReference type="EMBL" id="PQL90461.1"/>
    </source>
</evidence>
<dbReference type="EMBL" id="PSZM01000046">
    <property type="protein sequence ID" value="PQL90461.1"/>
    <property type="molecule type" value="Genomic_DNA"/>
</dbReference>
<keyword evidence="2" id="KW-1185">Reference proteome</keyword>
<dbReference type="InterPro" id="IPR036412">
    <property type="entry name" value="HAD-like_sf"/>
</dbReference>
<dbReference type="InterPro" id="IPR006379">
    <property type="entry name" value="HAD-SF_hydro_IIB"/>
</dbReference>
<evidence type="ECO:0000313" key="2">
    <source>
        <dbReference type="Proteomes" id="UP000238042"/>
    </source>
</evidence>
<dbReference type="GO" id="GO:0005829">
    <property type="term" value="C:cytosol"/>
    <property type="evidence" value="ECO:0007669"/>
    <property type="project" value="TreeGrafter"/>
</dbReference>
<dbReference type="Pfam" id="PF08282">
    <property type="entry name" value="Hydrolase_3"/>
    <property type="match status" value="1"/>
</dbReference>
<accession>A0A2S8A7C4</accession>
<dbReference type="AlphaFoldDB" id="A0A2S8A7C4"/>
<dbReference type="SFLD" id="SFLDS00003">
    <property type="entry name" value="Haloacid_Dehalogenase"/>
    <property type="match status" value="1"/>
</dbReference>
<dbReference type="Gene3D" id="3.40.50.1000">
    <property type="entry name" value="HAD superfamily/HAD-like"/>
    <property type="match status" value="1"/>
</dbReference>
<reference evidence="1 2" key="1">
    <citation type="submission" date="2018-02" db="EMBL/GenBank/DDBJ databases">
        <title>Genome sequences of Apibacter spp., gut symbionts of Asian honey bees.</title>
        <authorList>
            <person name="Kwong W.K."/>
            <person name="Steele M.I."/>
            <person name="Moran N.A."/>
        </authorList>
    </citation>
    <scope>NUCLEOTIDE SEQUENCE [LARGE SCALE GENOMIC DNA]</scope>
    <source>
        <strain evidence="2">wkB301</strain>
    </source>
</reference>
<dbReference type="GO" id="GO:0000287">
    <property type="term" value="F:magnesium ion binding"/>
    <property type="evidence" value="ECO:0007669"/>
    <property type="project" value="TreeGrafter"/>
</dbReference>
<dbReference type="RefSeq" id="WP_105247629.1">
    <property type="nucleotide sequence ID" value="NZ_PSZM01000046.1"/>
</dbReference>
<dbReference type="PROSITE" id="PS01229">
    <property type="entry name" value="COF_2"/>
    <property type="match status" value="1"/>
</dbReference>
<dbReference type="PANTHER" id="PTHR10000:SF25">
    <property type="entry name" value="PHOSPHATASE YKRA-RELATED"/>
    <property type="match status" value="1"/>
</dbReference>
<keyword evidence="1" id="KW-0378">Hydrolase</keyword>
<dbReference type="GO" id="GO:0016791">
    <property type="term" value="F:phosphatase activity"/>
    <property type="evidence" value="ECO:0007669"/>
    <property type="project" value="TreeGrafter"/>
</dbReference>
<comment type="caution">
    <text evidence="1">The sequence shown here is derived from an EMBL/GenBank/DDBJ whole genome shotgun (WGS) entry which is preliminary data.</text>
</comment>
<dbReference type="NCBIfam" id="TIGR01484">
    <property type="entry name" value="HAD-SF-IIB"/>
    <property type="match status" value="1"/>
</dbReference>
<dbReference type="Gene3D" id="3.30.1240.10">
    <property type="match status" value="1"/>
</dbReference>